<evidence type="ECO:0000256" key="4">
    <source>
        <dbReference type="ARBA" id="ARBA00022833"/>
    </source>
</evidence>
<organism evidence="9 10">
    <name type="scientific">Cellvibrio fontiphilus</name>
    <dbReference type="NCBI Taxonomy" id="1815559"/>
    <lineage>
        <taxon>Bacteria</taxon>
        <taxon>Pseudomonadati</taxon>
        <taxon>Pseudomonadota</taxon>
        <taxon>Gammaproteobacteria</taxon>
        <taxon>Cellvibrionales</taxon>
        <taxon>Cellvibrionaceae</taxon>
        <taxon>Cellvibrio</taxon>
    </lineage>
</organism>
<dbReference type="CDD" id="cd01025">
    <property type="entry name" value="TOPRIM_recR"/>
    <property type="match status" value="1"/>
</dbReference>
<evidence type="ECO:0000256" key="6">
    <source>
        <dbReference type="ARBA" id="ARBA00023204"/>
    </source>
</evidence>
<dbReference type="InterPro" id="IPR023627">
    <property type="entry name" value="Rcmb_RecR"/>
</dbReference>
<dbReference type="Proteomes" id="UP001595555">
    <property type="component" value="Unassembled WGS sequence"/>
</dbReference>
<keyword evidence="1 7" id="KW-0479">Metal-binding</keyword>
<feature type="domain" description="Toprim" evidence="8">
    <location>
        <begin position="79"/>
        <end position="174"/>
    </location>
</feature>
<reference evidence="10" key="1">
    <citation type="journal article" date="2019" name="Int. J. Syst. Evol. Microbiol.">
        <title>The Global Catalogue of Microorganisms (GCM) 10K type strain sequencing project: providing services to taxonomists for standard genome sequencing and annotation.</title>
        <authorList>
            <consortium name="The Broad Institute Genomics Platform"/>
            <consortium name="The Broad Institute Genome Sequencing Center for Infectious Disease"/>
            <person name="Wu L."/>
            <person name="Ma J."/>
        </authorList>
    </citation>
    <scope>NUCLEOTIDE SEQUENCE [LARGE SCALE GENOMIC DNA]</scope>
    <source>
        <strain evidence="10">KCTC 52237</strain>
    </source>
</reference>
<dbReference type="NCBIfam" id="TIGR00615">
    <property type="entry name" value="recR"/>
    <property type="match status" value="1"/>
</dbReference>
<keyword evidence="4 7" id="KW-0862">Zinc</keyword>
<gene>
    <name evidence="7 9" type="primary">recR</name>
    <name evidence="9" type="ORF">ACFODX_15810</name>
</gene>
<keyword evidence="2 7" id="KW-0227">DNA damage</keyword>
<proteinExistence type="inferred from homology"/>
<dbReference type="SUPFAM" id="SSF111304">
    <property type="entry name" value="Recombination protein RecR"/>
    <property type="match status" value="1"/>
</dbReference>
<feature type="zinc finger region" description="C4-type" evidence="7">
    <location>
        <begin position="56"/>
        <end position="71"/>
    </location>
</feature>
<dbReference type="SMART" id="SM00493">
    <property type="entry name" value="TOPRIM"/>
    <property type="match status" value="1"/>
</dbReference>
<dbReference type="InterPro" id="IPR015967">
    <property type="entry name" value="Rcmb_RecR_Znf"/>
</dbReference>
<dbReference type="Pfam" id="PF02132">
    <property type="entry name" value="RecR_ZnF"/>
    <property type="match status" value="1"/>
</dbReference>
<dbReference type="Gene3D" id="1.10.8.420">
    <property type="entry name" value="RecR Domain 1"/>
    <property type="match status" value="1"/>
</dbReference>
<evidence type="ECO:0000313" key="10">
    <source>
        <dbReference type="Proteomes" id="UP001595555"/>
    </source>
</evidence>
<protein>
    <recommendedName>
        <fullName evidence="7">Recombination protein RecR</fullName>
    </recommendedName>
</protein>
<comment type="function">
    <text evidence="7">May play a role in DNA repair. It seems to be involved in an RecBC-independent recombinational process of DNA repair. It may act with RecF and RecO.</text>
</comment>
<dbReference type="RefSeq" id="WP_378120910.1">
    <property type="nucleotide sequence ID" value="NZ_JBHRTF010000006.1"/>
</dbReference>
<dbReference type="Pfam" id="PF21175">
    <property type="entry name" value="RecR_C"/>
    <property type="match status" value="1"/>
</dbReference>
<evidence type="ECO:0000256" key="3">
    <source>
        <dbReference type="ARBA" id="ARBA00022771"/>
    </source>
</evidence>
<dbReference type="HAMAP" id="MF_00017">
    <property type="entry name" value="RecR"/>
    <property type="match status" value="1"/>
</dbReference>
<evidence type="ECO:0000313" key="9">
    <source>
        <dbReference type="EMBL" id="MFC3117034.1"/>
    </source>
</evidence>
<sequence>MFSPLIDELMASLRCLPGVGPKSAQRMALHLLERDRAGAERLSLSLKKAVEGVGRCTRCRTLTEQAHCGICANTRRDNSLLCVVETPGDVLAIEQAGTYQGKYFVLLGHLSPIDGIGPEDIGVDQLITLLQQEPITEVILATNPTVEGEATAYYISERAKNLNVTVSRIAHGVPLGGELEFIDGGTLAHAFSSRRSL</sequence>
<name>A0ABV7FLG3_9GAMM</name>
<dbReference type="InterPro" id="IPR034137">
    <property type="entry name" value="TOPRIM_RecR"/>
</dbReference>
<evidence type="ECO:0000256" key="7">
    <source>
        <dbReference type="HAMAP-Rule" id="MF_00017"/>
    </source>
</evidence>
<evidence type="ECO:0000256" key="2">
    <source>
        <dbReference type="ARBA" id="ARBA00022763"/>
    </source>
</evidence>
<keyword evidence="6 7" id="KW-0234">DNA repair</keyword>
<dbReference type="InterPro" id="IPR006171">
    <property type="entry name" value="TOPRIM_dom"/>
</dbReference>
<accession>A0ABV7FLG3</accession>
<dbReference type="EMBL" id="JBHRTF010000006">
    <property type="protein sequence ID" value="MFC3117034.1"/>
    <property type="molecule type" value="Genomic_DNA"/>
</dbReference>
<dbReference type="PANTHER" id="PTHR30446:SF0">
    <property type="entry name" value="RECOMBINATION PROTEIN RECR"/>
    <property type="match status" value="1"/>
</dbReference>
<keyword evidence="5 7" id="KW-0233">DNA recombination</keyword>
<dbReference type="Pfam" id="PF21176">
    <property type="entry name" value="RecR_HhH"/>
    <property type="match status" value="1"/>
</dbReference>
<evidence type="ECO:0000259" key="8">
    <source>
        <dbReference type="PROSITE" id="PS50880"/>
    </source>
</evidence>
<comment type="caution">
    <text evidence="9">The sequence shown here is derived from an EMBL/GenBank/DDBJ whole genome shotgun (WGS) entry which is preliminary data.</text>
</comment>
<dbReference type="Pfam" id="PF13662">
    <property type="entry name" value="Toprim_4"/>
    <property type="match status" value="1"/>
</dbReference>
<keyword evidence="3 7" id="KW-0863">Zinc-finger</keyword>
<dbReference type="PANTHER" id="PTHR30446">
    <property type="entry name" value="RECOMBINATION PROTEIN RECR"/>
    <property type="match status" value="1"/>
</dbReference>
<keyword evidence="10" id="KW-1185">Reference proteome</keyword>
<evidence type="ECO:0000256" key="1">
    <source>
        <dbReference type="ARBA" id="ARBA00022723"/>
    </source>
</evidence>
<dbReference type="PROSITE" id="PS50880">
    <property type="entry name" value="TOPRIM"/>
    <property type="match status" value="1"/>
</dbReference>
<dbReference type="Gene3D" id="3.40.1360.10">
    <property type="match status" value="1"/>
</dbReference>
<dbReference type="PROSITE" id="PS01300">
    <property type="entry name" value="RECR"/>
    <property type="match status" value="1"/>
</dbReference>
<comment type="similarity">
    <text evidence="7">Belongs to the RecR family.</text>
</comment>
<evidence type="ECO:0000256" key="5">
    <source>
        <dbReference type="ARBA" id="ARBA00023172"/>
    </source>
</evidence>
<dbReference type="InterPro" id="IPR000093">
    <property type="entry name" value="DNA_Rcmb_RecR"/>
</dbReference>
<dbReference type="Gene3D" id="6.10.250.240">
    <property type="match status" value="1"/>
</dbReference>